<feature type="transmembrane region" description="Helical" evidence="1">
    <location>
        <begin position="12"/>
        <end position="33"/>
    </location>
</feature>
<organism evidence="2 3">
    <name type="scientific">Pseudonocardia oroxyli</name>
    <dbReference type="NCBI Taxonomy" id="366584"/>
    <lineage>
        <taxon>Bacteria</taxon>
        <taxon>Bacillati</taxon>
        <taxon>Actinomycetota</taxon>
        <taxon>Actinomycetes</taxon>
        <taxon>Pseudonocardiales</taxon>
        <taxon>Pseudonocardiaceae</taxon>
        <taxon>Pseudonocardia</taxon>
    </lineage>
</organism>
<protein>
    <recommendedName>
        <fullName evidence="4">Transmembrane protein</fullName>
    </recommendedName>
</protein>
<sequence length="204" mass="21114">MRVYAERPGRFGVQVVADLLAVGWTAAWIWLAATAHDLLLTLQSPGRTLVQAGDSVSGAFDGAARGVGNVPLVGEQLAGAFAPGTDAGRSLTAAGQQLIDTVANVATGAAILVGLIGVLPVLSIWLPLRIRYARIATATAAARARGLDQLALRALVLRRIPGDGVDPATAWREGDPDAVAELASIELRAAGMRGPRVPLRFSAQ</sequence>
<keyword evidence="3" id="KW-1185">Reference proteome</keyword>
<accession>A0A1G7FKL6</accession>
<keyword evidence="1" id="KW-0472">Membrane</keyword>
<feature type="transmembrane region" description="Helical" evidence="1">
    <location>
        <begin position="105"/>
        <end position="126"/>
    </location>
</feature>
<dbReference type="Proteomes" id="UP000198967">
    <property type="component" value="Unassembled WGS sequence"/>
</dbReference>
<name>A0A1G7FKL6_PSEOR</name>
<evidence type="ECO:0000256" key="1">
    <source>
        <dbReference type="SAM" id="Phobius"/>
    </source>
</evidence>
<keyword evidence="1" id="KW-1133">Transmembrane helix</keyword>
<evidence type="ECO:0008006" key="4">
    <source>
        <dbReference type="Google" id="ProtNLM"/>
    </source>
</evidence>
<dbReference type="RefSeq" id="WP_093076216.1">
    <property type="nucleotide sequence ID" value="NZ_FNBE01000002.1"/>
</dbReference>
<keyword evidence="1" id="KW-0812">Transmembrane</keyword>
<dbReference type="EMBL" id="FNBE01000002">
    <property type="protein sequence ID" value="SDE76471.1"/>
    <property type="molecule type" value="Genomic_DNA"/>
</dbReference>
<dbReference type="AlphaFoldDB" id="A0A1G7FKL6"/>
<dbReference type="OrthoDB" id="5198533at2"/>
<proteinExistence type="predicted"/>
<dbReference type="STRING" id="366584.SAMN05216377_10219"/>
<reference evidence="2 3" key="1">
    <citation type="submission" date="2016-10" db="EMBL/GenBank/DDBJ databases">
        <authorList>
            <person name="de Groot N.N."/>
        </authorList>
    </citation>
    <scope>NUCLEOTIDE SEQUENCE [LARGE SCALE GENOMIC DNA]</scope>
    <source>
        <strain evidence="2 3">CGMCC 4.3143</strain>
    </source>
</reference>
<evidence type="ECO:0000313" key="2">
    <source>
        <dbReference type="EMBL" id="SDE76471.1"/>
    </source>
</evidence>
<evidence type="ECO:0000313" key="3">
    <source>
        <dbReference type="Proteomes" id="UP000198967"/>
    </source>
</evidence>
<gene>
    <name evidence="2" type="ORF">SAMN05216377_10219</name>
</gene>